<feature type="transmembrane region" description="Helical" evidence="2">
    <location>
        <begin position="298"/>
        <end position="317"/>
    </location>
</feature>
<name>A0AAD9HDB8_9PEZI</name>
<dbReference type="PANTHER" id="PTHR37577:SF1">
    <property type="entry name" value="INTEGRAL MEMBRANE PROTEIN"/>
    <property type="match status" value="1"/>
</dbReference>
<dbReference type="EMBL" id="MU842909">
    <property type="protein sequence ID" value="KAK2026703.1"/>
    <property type="molecule type" value="Genomic_DNA"/>
</dbReference>
<keyword evidence="2" id="KW-1133">Transmembrane helix</keyword>
<dbReference type="Proteomes" id="UP001232148">
    <property type="component" value="Unassembled WGS sequence"/>
</dbReference>
<evidence type="ECO:0000313" key="4">
    <source>
        <dbReference type="Proteomes" id="UP001232148"/>
    </source>
</evidence>
<feature type="transmembrane region" description="Helical" evidence="2">
    <location>
        <begin position="119"/>
        <end position="142"/>
    </location>
</feature>
<gene>
    <name evidence="3" type="ORF">LX32DRAFT_13614</name>
</gene>
<dbReference type="InterPro" id="IPR053018">
    <property type="entry name" value="Elsinochrome_Biosynth-Asso"/>
</dbReference>
<feature type="transmembrane region" description="Helical" evidence="2">
    <location>
        <begin position="193"/>
        <end position="212"/>
    </location>
</feature>
<feature type="transmembrane region" description="Helical" evidence="2">
    <location>
        <begin position="86"/>
        <end position="107"/>
    </location>
</feature>
<keyword evidence="2" id="KW-0812">Transmembrane</keyword>
<evidence type="ECO:0000256" key="2">
    <source>
        <dbReference type="SAM" id="Phobius"/>
    </source>
</evidence>
<dbReference type="AlphaFoldDB" id="A0AAD9HDB8"/>
<evidence type="ECO:0000256" key="1">
    <source>
        <dbReference type="SAM" id="MobiDB-lite"/>
    </source>
</evidence>
<feature type="region of interest" description="Disordered" evidence="1">
    <location>
        <begin position="357"/>
        <end position="387"/>
    </location>
</feature>
<evidence type="ECO:0000313" key="3">
    <source>
        <dbReference type="EMBL" id="KAK2026703.1"/>
    </source>
</evidence>
<feature type="transmembrane region" description="Helical" evidence="2">
    <location>
        <begin position="154"/>
        <end position="173"/>
    </location>
</feature>
<accession>A0AAD9HDB8</accession>
<feature type="transmembrane region" description="Helical" evidence="2">
    <location>
        <begin position="337"/>
        <end position="356"/>
    </location>
</feature>
<organism evidence="3 4">
    <name type="scientific">Colletotrichum zoysiae</name>
    <dbReference type="NCBI Taxonomy" id="1216348"/>
    <lineage>
        <taxon>Eukaryota</taxon>
        <taxon>Fungi</taxon>
        <taxon>Dikarya</taxon>
        <taxon>Ascomycota</taxon>
        <taxon>Pezizomycotina</taxon>
        <taxon>Sordariomycetes</taxon>
        <taxon>Hypocreomycetidae</taxon>
        <taxon>Glomerellales</taxon>
        <taxon>Glomerellaceae</taxon>
        <taxon>Colletotrichum</taxon>
        <taxon>Colletotrichum graminicola species complex</taxon>
    </lineage>
</organism>
<keyword evidence="2" id="KW-0472">Membrane</keyword>
<feature type="compositionally biased region" description="Low complexity" evidence="1">
    <location>
        <begin position="357"/>
        <end position="366"/>
    </location>
</feature>
<feature type="transmembrane region" description="Helical" evidence="2">
    <location>
        <begin position="437"/>
        <end position="460"/>
    </location>
</feature>
<feature type="compositionally biased region" description="Polar residues" evidence="1">
    <location>
        <begin position="367"/>
        <end position="380"/>
    </location>
</feature>
<sequence>MGSACSSHARCGVFLEDPTDADVIGIGVLLAFVLPVLASHVIVCLAYIARNTFHADQYMKIDNRILERLDGQQSPSSIRSMEYRQVILGLSDQLLITTFGILIAVYVQTCNMSLLCFQVGAELAFLVLGVHMNCLVALGCYFEDHRRQASLRMWLMAILLVFVLATSFLGYRTYYNDVWQTVACAIRFFKTKWPFFFVAWLAVCWWVTTGFSKSMYQLRDARSDFPRVYSLVHWALSVVYRNKTSKKSLDEWKEYKTENIHAKYRERCRLLQQEPKPPWWVTAAIVSRAIVEDFRQSLIFIMFWNLSYTVTGLYDLVDILVHAQIDYTPLLELKFGQTLPLVMLIVLVFSIMEASGSSEAGNDSSSRTNTETETGSSSLKQHLGGTESDKDLKTKFDLVEIVYRDTPRWVIKLAFFVGLAMTAGFFCLLVICFEETIIALCALNLLYQIGHICEGFWSFWRFRKGCCASGYACRDFHVSGELGWTLDRDLELSCSTRIG</sequence>
<keyword evidence="4" id="KW-1185">Reference proteome</keyword>
<feature type="transmembrane region" description="Helical" evidence="2">
    <location>
        <begin position="23"/>
        <end position="49"/>
    </location>
</feature>
<reference evidence="3" key="1">
    <citation type="submission" date="2021-06" db="EMBL/GenBank/DDBJ databases">
        <title>Comparative genomics, transcriptomics and evolutionary studies reveal genomic signatures of adaptation to plant cell wall in hemibiotrophic fungi.</title>
        <authorList>
            <consortium name="DOE Joint Genome Institute"/>
            <person name="Baroncelli R."/>
            <person name="Diaz J.F."/>
            <person name="Benocci T."/>
            <person name="Peng M."/>
            <person name="Battaglia E."/>
            <person name="Haridas S."/>
            <person name="Andreopoulos W."/>
            <person name="Labutti K."/>
            <person name="Pangilinan J."/>
            <person name="Floch G.L."/>
            <person name="Makela M.R."/>
            <person name="Henrissat B."/>
            <person name="Grigoriev I.V."/>
            <person name="Crouch J.A."/>
            <person name="De Vries R.P."/>
            <person name="Sukno S.A."/>
            <person name="Thon M.R."/>
        </authorList>
    </citation>
    <scope>NUCLEOTIDE SEQUENCE</scope>
    <source>
        <strain evidence="3">MAFF235873</strain>
    </source>
</reference>
<protein>
    <submittedName>
        <fullName evidence="3">Uncharacterized protein</fullName>
    </submittedName>
</protein>
<feature type="transmembrane region" description="Helical" evidence="2">
    <location>
        <begin position="413"/>
        <end position="431"/>
    </location>
</feature>
<proteinExistence type="predicted"/>
<dbReference type="PANTHER" id="PTHR37577">
    <property type="entry name" value="INTEGRAL MEMBRANE PROTEIN"/>
    <property type="match status" value="1"/>
</dbReference>
<comment type="caution">
    <text evidence="3">The sequence shown here is derived from an EMBL/GenBank/DDBJ whole genome shotgun (WGS) entry which is preliminary data.</text>
</comment>